<organism evidence="1 2">
    <name type="scientific">Parelaphostrongylus tenuis</name>
    <name type="common">Meningeal worm</name>
    <dbReference type="NCBI Taxonomy" id="148309"/>
    <lineage>
        <taxon>Eukaryota</taxon>
        <taxon>Metazoa</taxon>
        <taxon>Ecdysozoa</taxon>
        <taxon>Nematoda</taxon>
        <taxon>Chromadorea</taxon>
        <taxon>Rhabditida</taxon>
        <taxon>Rhabditina</taxon>
        <taxon>Rhabditomorpha</taxon>
        <taxon>Strongyloidea</taxon>
        <taxon>Metastrongylidae</taxon>
        <taxon>Parelaphostrongylus</taxon>
    </lineage>
</organism>
<sequence>MFINGVFNAKAGLRKTPEESPIGVYGLIHKHTLLFVPSLRTCGEGGNPSLYVDGDLAMGVVQSETFELHQSPCYTILKN</sequence>
<accession>A0AAD5QVK4</accession>
<keyword evidence="2" id="KW-1185">Reference proteome</keyword>
<dbReference type="Proteomes" id="UP001196413">
    <property type="component" value="Unassembled WGS sequence"/>
</dbReference>
<reference evidence="1" key="1">
    <citation type="submission" date="2021-06" db="EMBL/GenBank/DDBJ databases">
        <title>Parelaphostrongylus tenuis whole genome reference sequence.</title>
        <authorList>
            <person name="Garwood T.J."/>
            <person name="Larsen P.A."/>
            <person name="Fountain-Jones N.M."/>
            <person name="Garbe J.R."/>
            <person name="Macchietto M.G."/>
            <person name="Kania S.A."/>
            <person name="Gerhold R.W."/>
            <person name="Richards J.E."/>
            <person name="Wolf T.M."/>
        </authorList>
    </citation>
    <scope>NUCLEOTIDE SEQUENCE</scope>
    <source>
        <strain evidence="1">MNPRO001-30</strain>
        <tissue evidence="1">Meninges</tissue>
    </source>
</reference>
<evidence type="ECO:0000313" key="2">
    <source>
        <dbReference type="Proteomes" id="UP001196413"/>
    </source>
</evidence>
<comment type="caution">
    <text evidence="1">The sequence shown here is derived from an EMBL/GenBank/DDBJ whole genome shotgun (WGS) entry which is preliminary data.</text>
</comment>
<evidence type="ECO:0000313" key="1">
    <source>
        <dbReference type="EMBL" id="KAJ1361271.1"/>
    </source>
</evidence>
<gene>
    <name evidence="1" type="ORF">KIN20_020487</name>
</gene>
<proteinExistence type="predicted"/>
<dbReference type="EMBL" id="JAHQIW010004153">
    <property type="protein sequence ID" value="KAJ1361271.1"/>
    <property type="molecule type" value="Genomic_DNA"/>
</dbReference>
<dbReference type="AlphaFoldDB" id="A0AAD5QVK4"/>
<name>A0AAD5QVK4_PARTN</name>
<protein>
    <submittedName>
        <fullName evidence="1">Uncharacterized protein</fullName>
    </submittedName>
</protein>